<dbReference type="NCBIfam" id="NF001399">
    <property type="entry name" value="PRK00283.1"/>
    <property type="match status" value="1"/>
</dbReference>
<dbReference type="InterPro" id="IPR044068">
    <property type="entry name" value="CB"/>
</dbReference>
<dbReference type="CDD" id="cd00798">
    <property type="entry name" value="INT_XerDC_C"/>
    <property type="match status" value="1"/>
</dbReference>
<dbReference type="KEGG" id="mcad:Pan265_24730"/>
<feature type="domain" description="Core-binding (CB)" evidence="7">
    <location>
        <begin position="1"/>
        <end position="50"/>
    </location>
</feature>
<evidence type="ECO:0000256" key="5">
    <source>
        <dbReference type="PROSITE-ProRule" id="PRU01248"/>
    </source>
</evidence>
<evidence type="ECO:0000256" key="4">
    <source>
        <dbReference type="ARBA" id="ARBA00023172"/>
    </source>
</evidence>
<dbReference type="Gene3D" id="1.10.150.130">
    <property type="match status" value="1"/>
</dbReference>
<evidence type="ECO:0000259" key="7">
    <source>
        <dbReference type="PROSITE" id="PS51900"/>
    </source>
</evidence>
<dbReference type="GO" id="GO:0003677">
    <property type="term" value="F:DNA binding"/>
    <property type="evidence" value="ECO:0007669"/>
    <property type="project" value="UniProtKB-UniRule"/>
</dbReference>
<dbReference type="GO" id="GO:0007059">
    <property type="term" value="P:chromosome segregation"/>
    <property type="evidence" value="ECO:0007669"/>
    <property type="project" value="UniProtKB-KW"/>
</dbReference>
<dbReference type="InterPro" id="IPR013762">
    <property type="entry name" value="Integrase-like_cat_sf"/>
</dbReference>
<dbReference type="PROSITE" id="PS51900">
    <property type="entry name" value="CB"/>
    <property type="match status" value="1"/>
</dbReference>
<dbReference type="InterPro" id="IPR010998">
    <property type="entry name" value="Integrase_recombinase_N"/>
</dbReference>
<dbReference type="SUPFAM" id="SSF56349">
    <property type="entry name" value="DNA breaking-rejoining enzymes"/>
    <property type="match status" value="1"/>
</dbReference>
<evidence type="ECO:0000256" key="1">
    <source>
        <dbReference type="ARBA" id="ARBA00022829"/>
    </source>
</evidence>
<dbReference type="SUPFAM" id="SSF47823">
    <property type="entry name" value="lambda integrase-like, N-terminal domain"/>
    <property type="match status" value="1"/>
</dbReference>
<evidence type="ECO:0000313" key="9">
    <source>
        <dbReference type="Proteomes" id="UP000320386"/>
    </source>
</evidence>
<dbReference type="GO" id="GO:0006310">
    <property type="term" value="P:DNA recombination"/>
    <property type="evidence" value="ECO:0007669"/>
    <property type="project" value="UniProtKB-KW"/>
</dbReference>
<accession>A0A518C061</accession>
<sequence>MVKDEARSWAELSDARIRAHLQDLSTKQELAAVSVARHLATIRVFARYLLSTGLFEADPAEMLIQPKIGRKLPHAPSYEVVNQLLSTPHPDEPLGRRDRALLELLYACGLRASELANINLNDLQRDLGVVRVLGKGSKERIVPIARTALDHVEAYIEHDRPELARHDKPSQRLFLSRTGQPITRIVVWQIVKRHAARAGIRKIHPHVLRHAFATHLLAGGADLRVVQELLGHANINTTQVYTHVDRSRLKDVISSFHPRP</sequence>
<keyword evidence="1" id="KW-0159">Chromosome partition</keyword>
<dbReference type="PROSITE" id="PS51898">
    <property type="entry name" value="TYR_RECOMBINASE"/>
    <property type="match status" value="1"/>
</dbReference>
<dbReference type="AlphaFoldDB" id="A0A518C061"/>
<dbReference type="GO" id="GO:0015074">
    <property type="term" value="P:DNA integration"/>
    <property type="evidence" value="ECO:0007669"/>
    <property type="project" value="UniProtKB-KW"/>
</dbReference>
<dbReference type="PANTHER" id="PTHR30349">
    <property type="entry name" value="PHAGE INTEGRASE-RELATED"/>
    <property type="match status" value="1"/>
</dbReference>
<evidence type="ECO:0000313" key="8">
    <source>
        <dbReference type="EMBL" id="QDU72603.1"/>
    </source>
</evidence>
<protein>
    <submittedName>
        <fullName evidence="8">Tyrosine recombinase XerD</fullName>
    </submittedName>
</protein>
<evidence type="ECO:0000259" key="6">
    <source>
        <dbReference type="PROSITE" id="PS51898"/>
    </source>
</evidence>
<dbReference type="EMBL" id="CP036280">
    <property type="protein sequence ID" value="QDU72603.1"/>
    <property type="molecule type" value="Genomic_DNA"/>
</dbReference>
<evidence type="ECO:0000256" key="2">
    <source>
        <dbReference type="ARBA" id="ARBA00022908"/>
    </source>
</evidence>
<proteinExistence type="predicted"/>
<gene>
    <name evidence="8" type="primary">xerD</name>
    <name evidence="8" type="ORF">Pan265_24730</name>
</gene>
<reference evidence="8 9" key="1">
    <citation type="submission" date="2019-02" db="EMBL/GenBank/DDBJ databases">
        <title>Deep-cultivation of Planctomycetes and their phenomic and genomic characterization uncovers novel biology.</title>
        <authorList>
            <person name="Wiegand S."/>
            <person name="Jogler M."/>
            <person name="Boedeker C."/>
            <person name="Pinto D."/>
            <person name="Vollmers J."/>
            <person name="Rivas-Marin E."/>
            <person name="Kohn T."/>
            <person name="Peeters S.H."/>
            <person name="Heuer A."/>
            <person name="Rast P."/>
            <person name="Oberbeckmann S."/>
            <person name="Bunk B."/>
            <person name="Jeske O."/>
            <person name="Meyerdierks A."/>
            <person name="Storesund J.E."/>
            <person name="Kallscheuer N."/>
            <person name="Luecker S."/>
            <person name="Lage O.M."/>
            <person name="Pohl T."/>
            <person name="Merkel B.J."/>
            <person name="Hornburger P."/>
            <person name="Mueller R.-W."/>
            <person name="Bruemmer F."/>
            <person name="Labrenz M."/>
            <person name="Spormann A.M."/>
            <person name="Op den Camp H."/>
            <person name="Overmann J."/>
            <person name="Amann R."/>
            <person name="Jetten M.S.M."/>
            <person name="Mascher T."/>
            <person name="Medema M.H."/>
            <person name="Devos D.P."/>
            <person name="Kaster A.-K."/>
            <person name="Ovreas L."/>
            <person name="Rohde M."/>
            <person name="Galperin M.Y."/>
            <person name="Jogler C."/>
        </authorList>
    </citation>
    <scope>NUCLEOTIDE SEQUENCE [LARGE SCALE GENOMIC DNA]</scope>
    <source>
        <strain evidence="8 9">Pan265</strain>
    </source>
</reference>
<dbReference type="Pfam" id="PF00589">
    <property type="entry name" value="Phage_integrase"/>
    <property type="match status" value="1"/>
</dbReference>
<dbReference type="Proteomes" id="UP000320386">
    <property type="component" value="Chromosome"/>
</dbReference>
<dbReference type="PANTHER" id="PTHR30349:SF81">
    <property type="entry name" value="TYROSINE RECOMBINASE XERC"/>
    <property type="match status" value="1"/>
</dbReference>
<dbReference type="InterPro" id="IPR002104">
    <property type="entry name" value="Integrase_catalytic"/>
</dbReference>
<name>A0A518C061_9BACT</name>
<keyword evidence="2" id="KW-0229">DNA integration</keyword>
<dbReference type="InterPro" id="IPR011010">
    <property type="entry name" value="DNA_brk_join_enz"/>
</dbReference>
<keyword evidence="4" id="KW-0233">DNA recombination</keyword>
<keyword evidence="9" id="KW-1185">Reference proteome</keyword>
<evidence type="ECO:0000256" key="3">
    <source>
        <dbReference type="ARBA" id="ARBA00023125"/>
    </source>
</evidence>
<keyword evidence="3 5" id="KW-0238">DNA-binding</keyword>
<dbReference type="Gene3D" id="1.10.443.10">
    <property type="entry name" value="Intergrase catalytic core"/>
    <property type="match status" value="1"/>
</dbReference>
<organism evidence="8 9">
    <name type="scientific">Mucisphaera calidilacus</name>
    <dbReference type="NCBI Taxonomy" id="2527982"/>
    <lineage>
        <taxon>Bacteria</taxon>
        <taxon>Pseudomonadati</taxon>
        <taxon>Planctomycetota</taxon>
        <taxon>Phycisphaerae</taxon>
        <taxon>Phycisphaerales</taxon>
        <taxon>Phycisphaeraceae</taxon>
        <taxon>Mucisphaera</taxon>
    </lineage>
</organism>
<feature type="domain" description="Tyr recombinase" evidence="6">
    <location>
        <begin position="71"/>
        <end position="254"/>
    </location>
</feature>
<dbReference type="InterPro" id="IPR050090">
    <property type="entry name" value="Tyrosine_recombinase_XerCD"/>
</dbReference>